<sequence>MLTGFSVQSRLLPYLEQAAVYDSINFSIESNLPGYFPKGNGTAASTRVAVFFCPSDPETRGIGYAPISYRASAGTCDEGESNETGAFVHPKRTLKPADFLDGLSSTLAFSEKPIGFSAQQELRLFATGFN</sequence>
<evidence type="ECO:0000259" key="1">
    <source>
        <dbReference type="Pfam" id="PF07596"/>
    </source>
</evidence>
<dbReference type="EMBL" id="CP155447">
    <property type="protein sequence ID" value="XBH03777.1"/>
    <property type="molecule type" value="Genomic_DNA"/>
</dbReference>
<organism evidence="2">
    <name type="scientific">Singulisphaera sp. Ch08</name>
    <dbReference type="NCBI Taxonomy" id="3120278"/>
    <lineage>
        <taxon>Bacteria</taxon>
        <taxon>Pseudomonadati</taxon>
        <taxon>Planctomycetota</taxon>
        <taxon>Planctomycetia</taxon>
        <taxon>Isosphaerales</taxon>
        <taxon>Isosphaeraceae</taxon>
        <taxon>Singulisphaera</taxon>
    </lineage>
</organism>
<proteinExistence type="predicted"/>
<dbReference type="Pfam" id="PF07596">
    <property type="entry name" value="SBP_bac_10"/>
    <property type="match status" value="1"/>
</dbReference>
<dbReference type="RefSeq" id="WP_406696517.1">
    <property type="nucleotide sequence ID" value="NZ_CP155447.1"/>
</dbReference>
<accession>A0AAU7CF61</accession>
<evidence type="ECO:0000313" key="2">
    <source>
        <dbReference type="EMBL" id="XBH03777.1"/>
    </source>
</evidence>
<dbReference type="AlphaFoldDB" id="A0AAU7CF61"/>
<dbReference type="InterPro" id="IPR011453">
    <property type="entry name" value="DUF1559"/>
</dbReference>
<reference evidence="2" key="1">
    <citation type="submission" date="2024-05" db="EMBL/GenBank/DDBJ databases">
        <title>Planctomycetes of the genus Singulisphaera possess chitinolytic capabilities.</title>
        <authorList>
            <person name="Ivanova A."/>
        </authorList>
    </citation>
    <scope>NUCLEOTIDE SEQUENCE</scope>
    <source>
        <strain evidence="2">Ch08T</strain>
    </source>
</reference>
<protein>
    <submittedName>
        <fullName evidence="2">DUF1559 domain-containing protein</fullName>
    </submittedName>
</protein>
<name>A0AAU7CF61_9BACT</name>
<feature type="domain" description="DUF1559" evidence="1">
    <location>
        <begin position="5"/>
        <end position="114"/>
    </location>
</feature>
<gene>
    <name evidence="2" type="ORF">V5E97_36570</name>
</gene>